<sequence>CFVVEQALYFCVPFREQLLDYHAKNKNTGEAEENLLTCLADLFTQDAHEFLNFLLNELVDILEKELNDVKGSPETSSPSEKNGNGLQNSPVNGVKEVPQMTWVHKSFQQNSSITSCLKNFSSTKTLNAEDKFSCDKCCRSESVSLSTPATPDIFGDCLRSHNSSYPGNVPSSGGVRGDEHEHEHEDEDS</sequence>
<proteinExistence type="predicted"/>
<feature type="compositionally biased region" description="Polar residues" evidence="1">
    <location>
        <begin position="160"/>
        <end position="171"/>
    </location>
</feature>
<comment type="caution">
    <text evidence="2">The sequence shown here is derived from an EMBL/GenBank/DDBJ whole genome shotgun (WGS) entry which is preliminary data.</text>
</comment>
<dbReference type="EMBL" id="NMUH01018192">
    <property type="protein sequence ID" value="MQM23832.1"/>
    <property type="molecule type" value="Genomic_DNA"/>
</dbReference>
<keyword evidence="3" id="KW-1185">Reference proteome</keyword>
<feature type="non-terminal residue" evidence="2">
    <location>
        <position position="189"/>
    </location>
</feature>
<accession>A0A843XXT8</accession>
<dbReference type="Proteomes" id="UP000652761">
    <property type="component" value="Unassembled WGS sequence"/>
</dbReference>
<evidence type="ECO:0000313" key="3">
    <source>
        <dbReference type="Proteomes" id="UP000652761"/>
    </source>
</evidence>
<feature type="non-terminal residue" evidence="2">
    <location>
        <position position="1"/>
    </location>
</feature>
<gene>
    <name evidence="2" type="ORF">Taro_056902</name>
</gene>
<dbReference type="OrthoDB" id="1913060at2759"/>
<dbReference type="InterPro" id="IPR038765">
    <property type="entry name" value="Papain-like_cys_pep_sf"/>
</dbReference>
<dbReference type="Gene3D" id="3.90.70.10">
    <property type="entry name" value="Cysteine proteinases"/>
    <property type="match status" value="1"/>
</dbReference>
<evidence type="ECO:0000256" key="1">
    <source>
        <dbReference type="SAM" id="MobiDB-lite"/>
    </source>
</evidence>
<feature type="region of interest" description="Disordered" evidence="1">
    <location>
        <begin position="160"/>
        <end position="189"/>
    </location>
</feature>
<organism evidence="2 3">
    <name type="scientific">Colocasia esculenta</name>
    <name type="common">Wild taro</name>
    <name type="synonym">Arum esculentum</name>
    <dbReference type="NCBI Taxonomy" id="4460"/>
    <lineage>
        <taxon>Eukaryota</taxon>
        <taxon>Viridiplantae</taxon>
        <taxon>Streptophyta</taxon>
        <taxon>Embryophyta</taxon>
        <taxon>Tracheophyta</taxon>
        <taxon>Spermatophyta</taxon>
        <taxon>Magnoliopsida</taxon>
        <taxon>Liliopsida</taxon>
        <taxon>Araceae</taxon>
        <taxon>Aroideae</taxon>
        <taxon>Colocasieae</taxon>
        <taxon>Colocasia</taxon>
    </lineage>
</organism>
<evidence type="ECO:0000313" key="2">
    <source>
        <dbReference type="EMBL" id="MQM23832.1"/>
    </source>
</evidence>
<reference evidence="2" key="1">
    <citation type="submission" date="2017-07" db="EMBL/GenBank/DDBJ databases">
        <title>Taro Niue Genome Assembly and Annotation.</title>
        <authorList>
            <person name="Atibalentja N."/>
            <person name="Keating K."/>
            <person name="Fields C.J."/>
        </authorList>
    </citation>
    <scope>NUCLEOTIDE SEQUENCE</scope>
    <source>
        <strain evidence="2">Niue_2</strain>
        <tissue evidence="2">Leaf</tissue>
    </source>
</reference>
<feature type="compositionally biased region" description="Polar residues" evidence="1">
    <location>
        <begin position="73"/>
        <end position="91"/>
    </location>
</feature>
<feature type="region of interest" description="Disordered" evidence="1">
    <location>
        <begin position="69"/>
        <end position="92"/>
    </location>
</feature>
<name>A0A843XXT8_COLES</name>
<dbReference type="AlphaFoldDB" id="A0A843XXT8"/>
<protein>
    <submittedName>
        <fullName evidence="2">Uncharacterized protein</fullName>
    </submittedName>
</protein>
<dbReference type="SUPFAM" id="SSF54001">
    <property type="entry name" value="Cysteine proteinases"/>
    <property type="match status" value="1"/>
</dbReference>